<keyword evidence="2" id="KW-1185">Reference proteome</keyword>
<accession>A0A1H8V609</accession>
<reference evidence="1 2" key="1">
    <citation type="submission" date="2016-10" db="EMBL/GenBank/DDBJ databases">
        <authorList>
            <person name="de Groot N.N."/>
        </authorList>
    </citation>
    <scope>NUCLEOTIDE SEQUENCE [LARGE SCALE GENOMIC DNA]</scope>
    <source>
        <strain evidence="1 2">CGMCC 1.6291</strain>
    </source>
</reference>
<dbReference type="STRING" id="406100.SAMN04488052_1108"/>
<protein>
    <submittedName>
        <fullName evidence="1">Uncharacterized protein</fullName>
    </submittedName>
</protein>
<evidence type="ECO:0000313" key="2">
    <source>
        <dbReference type="Proteomes" id="UP000199657"/>
    </source>
</evidence>
<proteinExistence type="predicted"/>
<dbReference type="EMBL" id="FOEG01000010">
    <property type="protein sequence ID" value="SEP10693.1"/>
    <property type="molecule type" value="Genomic_DNA"/>
</dbReference>
<evidence type="ECO:0000313" key="1">
    <source>
        <dbReference type="EMBL" id="SEP10693.1"/>
    </source>
</evidence>
<dbReference type="AlphaFoldDB" id="A0A1H8V609"/>
<organism evidence="1 2">
    <name type="scientific">Aquisalimonas asiatica</name>
    <dbReference type="NCBI Taxonomy" id="406100"/>
    <lineage>
        <taxon>Bacteria</taxon>
        <taxon>Pseudomonadati</taxon>
        <taxon>Pseudomonadota</taxon>
        <taxon>Gammaproteobacteria</taxon>
        <taxon>Chromatiales</taxon>
        <taxon>Ectothiorhodospiraceae</taxon>
        <taxon>Aquisalimonas</taxon>
    </lineage>
</organism>
<dbReference type="RefSeq" id="WP_091645634.1">
    <property type="nucleotide sequence ID" value="NZ_FOEG01000010.1"/>
</dbReference>
<sequence>MPAFAQARARQTADHATTAFVARVHAMDDVSVFVVAEDDPTERLPVIDRVPDVGALQDGDRVVACPVRGGAVVTVSLTRTAEGARRLPDGRLLVQAAEGVVLQAGEARIELQPDGRLLIHGRNVEHRADQALALQASVVEIN</sequence>
<dbReference type="Proteomes" id="UP000199657">
    <property type="component" value="Unassembled WGS sequence"/>
</dbReference>
<gene>
    <name evidence="1" type="ORF">SAMN04488052_1108</name>
</gene>
<dbReference type="OrthoDB" id="5405793at2"/>
<name>A0A1H8V609_9GAMM</name>